<evidence type="ECO:0000313" key="6">
    <source>
        <dbReference type="EMBL" id="KAF8720558.1"/>
    </source>
</evidence>
<dbReference type="PANTHER" id="PTHR46443:SF9">
    <property type="entry name" value="OS10G0422600 PROTEIN"/>
    <property type="match status" value="1"/>
</dbReference>
<dbReference type="AlphaFoldDB" id="A0A835C8F5"/>
<dbReference type="EMBL" id="JACEFO010001695">
    <property type="protein sequence ID" value="KAF8720558.1"/>
    <property type="molecule type" value="Genomic_DNA"/>
</dbReference>
<feature type="compositionally biased region" description="Low complexity" evidence="4">
    <location>
        <begin position="22"/>
        <end position="43"/>
    </location>
</feature>
<protein>
    <recommendedName>
        <fullName evidence="5">FLZ-type domain-containing protein</fullName>
    </recommendedName>
</protein>
<comment type="caution">
    <text evidence="6">The sequence shown here is derived from an EMBL/GenBank/DDBJ whole genome shotgun (WGS) entry which is preliminary data.</text>
</comment>
<organism evidence="6 7">
    <name type="scientific">Digitaria exilis</name>
    <dbReference type="NCBI Taxonomy" id="1010633"/>
    <lineage>
        <taxon>Eukaryota</taxon>
        <taxon>Viridiplantae</taxon>
        <taxon>Streptophyta</taxon>
        <taxon>Embryophyta</taxon>
        <taxon>Tracheophyta</taxon>
        <taxon>Spermatophyta</taxon>
        <taxon>Magnoliopsida</taxon>
        <taxon>Liliopsida</taxon>
        <taxon>Poales</taxon>
        <taxon>Poaceae</taxon>
        <taxon>PACMAD clade</taxon>
        <taxon>Panicoideae</taxon>
        <taxon>Panicodae</taxon>
        <taxon>Paniceae</taxon>
        <taxon>Anthephorinae</taxon>
        <taxon>Digitaria</taxon>
    </lineage>
</organism>
<feature type="zinc finger region" description="FLZ-type" evidence="3">
    <location>
        <begin position="199"/>
        <end position="248"/>
    </location>
</feature>
<name>A0A835C8F5_9POAL</name>
<dbReference type="PANTHER" id="PTHR46443">
    <property type="entry name" value="FCS-LIKE ZINC FINGER 8"/>
    <property type="match status" value="1"/>
</dbReference>
<dbReference type="PROSITE" id="PS51795">
    <property type="entry name" value="ZF_FLZ"/>
    <property type="match status" value="1"/>
</dbReference>
<accession>A0A835C8F5</accession>
<dbReference type="InterPro" id="IPR044593">
    <property type="entry name" value="FLZ8/MARD1"/>
</dbReference>
<reference evidence="6" key="1">
    <citation type="submission" date="2020-07" db="EMBL/GenBank/DDBJ databases">
        <title>Genome sequence and genetic diversity analysis of an under-domesticated orphan crop, white fonio (Digitaria exilis).</title>
        <authorList>
            <person name="Bennetzen J.L."/>
            <person name="Chen S."/>
            <person name="Ma X."/>
            <person name="Wang X."/>
            <person name="Yssel A.E.J."/>
            <person name="Chaluvadi S.R."/>
            <person name="Johnson M."/>
            <person name="Gangashetty P."/>
            <person name="Hamidou F."/>
            <person name="Sanogo M.D."/>
            <person name="Zwaenepoel A."/>
            <person name="Wallace J."/>
            <person name="Van De Peer Y."/>
            <person name="Van Deynze A."/>
        </authorList>
    </citation>
    <scope>NUCLEOTIDE SEQUENCE</scope>
    <source>
        <tissue evidence="6">Leaves</tissue>
    </source>
</reference>
<dbReference type="OrthoDB" id="1902692at2759"/>
<keyword evidence="2" id="KW-0479">Metal-binding</keyword>
<feature type="region of interest" description="Disordered" evidence="4">
    <location>
        <begin position="1"/>
        <end position="74"/>
    </location>
</feature>
<proteinExistence type="inferred from homology"/>
<evidence type="ECO:0000259" key="5">
    <source>
        <dbReference type="PROSITE" id="PS51795"/>
    </source>
</evidence>
<evidence type="ECO:0000256" key="2">
    <source>
        <dbReference type="ARBA" id="ARBA00022723"/>
    </source>
</evidence>
<evidence type="ECO:0000256" key="3">
    <source>
        <dbReference type="PROSITE-ProRule" id="PRU01131"/>
    </source>
</evidence>
<evidence type="ECO:0000256" key="4">
    <source>
        <dbReference type="SAM" id="MobiDB-lite"/>
    </source>
</evidence>
<dbReference type="InterPro" id="IPR007650">
    <property type="entry name" value="Zf-FLZ_dom"/>
</dbReference>
<dbReference type="Proteomes" id="UP000636709">
    <property type="component" value="Unassembled WGS sequence"/>
</dbReference>
<sequence length="248" mass="26433">MAGEVTEQRDASFDRRRHTGTAAPLLAPPKLFLADNTGVSGESPVPPVGPVTMSPTSTLQAVTAGSPTSPAAAAAPFSRHGARSHRPAWEWEAARPARLGLAGALNGDDAPPAVAVMRGRQSSRSPAVAADDSSSTSSPRGRRWRLMSPWEMMEASEDYTRVIDRGGKNTRTTHIFDGGRVVVDGCGGAGFSAGAAGGEFLRWCHGCSKDLAQGKDIFMYRSVQTLARPGKQNHECRYREMLLLDEES</sequence>
<evidence type="ECO:0000313" key="7">
    <source>
        <dbReference type="Proteomes" id="UP000636709"/>
    </source>
</evidence>
<gene>
    <name evidence="6" type="ORF">HU200_023814</name>
</gene>
<keyword evidence="7" id="KW-1185">Reference proteome</keyword>
<feature type="compositionally biased region" description="Basic and acidic residues" evidence="4">
    <location>
        <begin position="1"/>
        <end position="14"/>
    </location>
</feature>
<feature type="compositionally biased region" description="Low complexity" evidence="4">
    <location>
        <begin position="61"/>
        <end position="74"/>
    </location>
</feature>
<feature type="region of interest" description="Disordered" evidence="4">
    <location>
        <begin position="117"/>
        <end position="142"/>
    </location>
</feature>
<dbReference type="Pfam" id="PF04570">
    <property type="entry name" value="zf-FLZ"/>
    <property type="match status" value="1"/>
</dbReference>
<feature type="domain" description="FLZ-type" evidence="5">
    <location>
        <begin position="199"/>
        <end position="248"/>
    </location>
</feature>
<feature type="compositionally biased region" description="Low complexity" evidence="4">
    <location>
        <begin position="122"/>
        <end position="139"/>
    </location>
</feature>
<comment type="similarity">
    <text evidence="1">Belongs to the FLZ family.</text>
</comment>
<dbReference type="GO" id="GO:0046872">
    <property type="term" value="F:metal ion binding"/>
    <property type="evidence" value="ECO:0007669"/>
    <property type="project" value="UniProtKB-KW"/>
</dbReference>
<evidence type="ECO:0000256" key="1">
    <source>
        <dbReference type="ARBA" id="ARBA00009374"/>
    </source>
</evidence>